<keyword evidence="4" id="KW-0479">Metal-binding</keyword>
<feature type="domain" description="Glycosyl transferase family 3" evidence="5">
    <location>
        <begin position="76"/>
        <end position="347"/>
    </location>
</feature>
<feature type="binding site" evidence="4">
    <location>
        <position position="235"/>
    </location>
    <ligand>
        <name>Mg(2+)</name>
        <dbReference type="ChEBI" id="CHEBI:18420"/>
        <label>2</label>
    </ligand>
</feature>
<dbReference type="Pfam" id="PF02885">
    <property type="entry name" value="Glycos_trans_3N"/>
    <property type="match status" value="1"/>
</dbReference>
<name>A0ABT6PZF2_9PROT</name>
<dbReference type="Gene3D" id="3.40.1030.10">
    <property type="entry name" value="Nucleoside phosphorylase/phosphoribosyltransferase catalytic domain"/>
    <property type="match status" value="1"/>
</dbReference>
<feature type="binding site" evidence="4">
    <location>
        <position position="114"/>
    </location>
    <ligand>
        <name>anthranilate</name>
        <dbReference type="ChEBI" id="CHEBI:16567"/>
        <label>1</label>
    </ligand>
</feature>
<dbReference type="NCBIfam" id="TIGR01245">
    <property type="entry name" value="trpD"/>
    <property type="match status" value="1"/>
</dbReference>
<keyword evidence="8" id="KW-1185">Reference proteome</keyword>
<evidence type="ECO:0000259" key="6">
    <source>
        <dbReference type="Pfam" id="PF02885"/>
    </source>
</evidence>
<keyword evidence="2 4" id="KW-0808">Transferase</keyword>
<feature type="binding site" evidence="4">
    <location>
        <position position="91"/>
    </location>
    <ligand>
        <name>5-phospho-alpha-D-ribose 1-diphosphate</name>
        <dbReference type="ChEBI" id="CHEBI:58017"/>
    </ligand>
</feature>
<evidence type="ECO:0000259" key="5">
    <source>
        <dbReference type="Pfam" id="PF00591"/>
    </source>
</evidence>
<comment type="pathway">
    <text evidence="4">Amino-acid biosynthesis; L-tryptophan biosynthesis; L-tryptophan from chorismate: step 2/5.</text>
</comment>
<dbReference type="Pfam" id="PF00591">
    <property type="entry name" value="Glycos_transf_3"/>
    <property type="match status" value="1"/>
</dbReference>
<dbReference type="Gene3D" id="1.20.970.10">
    <property type="entry name" value="Transferase, Pyrimidine Nucleoside Phosphorylase, Chain C"/>
    <property type="match status" value="1"/>
</dbReference>
<dbReference type="PANTHER" id="PTHR43285:SF2">
    <property type="entry name" value="ANTHRANILATE PHOSPHORIBOSYLTRANSFERASE"/>
    <property type="match status" value="1"/>
</dbReference>
<evidence type="ECO:0000256" key="4">
    <source>
        <dbReference type="HAMAP-Rule" id="MF_00211"/>
    </source>
</evidence>
<feature type="binding site" evidence="4">
    <location>
        <position position="236"/>
    </location>
    <ligand>
        <name>Mg(2+)</name>
        <dbReference type="ChEBI" id="CHEBI:18420"/>
        <label>2</label>
    </ligand>
</feature>
<feature type="binding site" evidence="4">
    <location>
        <position position="95"/>
    </location>
    <ligand>
        <name>Mg(2+)</name>
        <dbReference type="ChEBI" id="CHEBI:18420"/>
        <label>1</label>
    </ligand>
</feature>
<reference evidence="7" key="1">
    <citation type="submission" date="2023-05" db="EMBL/GenBank/DDBJ databases">
        <title>Whole genome sequence of Commensalibacter sp.</title>
        <authorList>
            <person name="Charoenyingcharoen P."/>
            <person name="Yukphan P."/>
        </authorList>
    </citation>
    <scope>NUCLEOTIDE SEQUENCE</scope>
    <source>
        <strain evidence="7">TBRC 16381</strain>
    </source>
</reference>
<feature type="binding site" evidence="4">
    <location>
        <position position="83"/>
    </location>
    <ligand>
        <name>anthranilate</name>
        <dbReference type="ChEBI" id="CHEBI:16567"/>
        <label>1</label>
    </ligand>
</feature>
<comment type="cofactor">
    <cofactor evidence="4">
        <name>Mg(2+)</name>
        <dbReference type="ChEBI" id="CHEBI:18420"/>
    </cofactor>
    <text evidence="4">Binds 2 magnesium ions per monomer.</text>
</comment>
<feature type="binding site" evidence="4">
    <location>
        <begin position="111"/>
        <end position="119"/>
    </location>
    <ligand>
        <name>5-phospho-alpha-D-ribose 1-diphosphate</name>
        <dbReference type="ChEBI" id="CHEBI:58017"/>
    </ligand>
</feature>
<dbReference type="HAMAP" id="MF_00211">
    <property type="entry name" value="TrpD"/>
    <property type="match status" value="1"/>
</dbReference>
<dbReference type="InterPro" id="IPR035902">
    <property type="entry name" value="Nuc_phospho_transferase"/>
</dbReference>
<feature type="binding site" evidence="4">
    <location>
        <position position="83"/>
    </location>
    <ligand>
        <name>5-phospho-alpha-D-ribose 1-diphosphate</name>
        <dbReference type="ChEBI" id="CHEBI:58017"/>
    </ligand>
</feature>
<comment type="similarity">
    <text evidence="4">Belongs to the anthranilate phosphoribosyltransferase family.</text>
</comment>
<feature type="binding site" evidence="4">
    <location>
        <position position="169"/>
    </location>
    <ligand>
        <name>anthranilate</name>
        <dbReference type="ChEBI" id="CHEBI:16567"/>
        <label>2</label>
    </ligand>
</feature>
<evidence type="ECO:0000256" key="2">
    <source>
        <dbReference type="ARBA" id="ARBA00022679"/>
    </source>
</evidence>
<comment type="subunit">
    <text evidence="4">Homodimer.</text>
</comment>
<dbReference type="PANTHER" id="PTHR43285">
    <property type="entry name" value="ANTHRANILATE PHOSPHORIBOSYLTRANSFERASE"/>
    <property type="match status" value="1"/>
</dbReference>
<proteinExistence type="inferred from homology"/>
<feature type="binding site" evidence="4">
    <location>
        <position position="236"/>
    </location>
    <ligand>
        <name>Mg(2+)</name>
        <dbReference type="ChEBI" id="CHEBI:18420"/>
        <label>1</label>
    </ligand>
</feature>
<comment type="catalytic activity">
    <reaction evidence="4">
        <text>N-(5-phospho-beta-D-ribosyl)anthranilate + diphosphate = 5-phospho-alpha-D-ribose 1-diphosphate + anthranilate</text>
        <dbReference type="Rhea" id="RHEA:11768"/>
        <dbReference type="ChEBI" id="CHEBI:16567"/>
        <dbReference type="ChEBI" id="CHEBI:18277"/>
        <dbReference type="ChEBI" id="CHEBI:33019"/>
        <dbReference type="ChEBI" id="CHEBI:58017"/>
        <dbReference type="EC" id="2.4.2.18"/>
    </reaction>
</comment>
<dbReference type="GO" id="GO:0004048">
    <property type="term" value="F:anthranilate phosphoribosyltransferase activity"/>
    <property type="evidence" value="ECO:0007669"/>
    <property type="project" value="UniProtKB-EC"/>
</dbReference>
<dbReference type="InterPro" id="IPR036320">
    <property type="entry name" value="Glycosyl_Trfase_fam3_N_dom_sf"/>
</dbReference>
<dbReference type="EC" id="2.4.2.18" evidence="4"/>
<dbReference type="InterPro" id="IPR017459">
    <property type="entry name" value="Glycosyl_Trfase_fam3_N_dom"/>
</dbReference>
<sequence length="358" mass="38892">MSFSFTHILEQALQRKIFSSQESTEIFNAILSGHLSHSQIAAFLAALRIRGETIEELEGAVRAMRHRMLALPINDPKTIDVCGTGGDGHSTLNVSTAVSFVLAALGISVAKHGNRAQSSKSGGVDVLSALNIPPQTDFVVLQNMLHQHKIAFLSAFVHHPALKDISIVRKELGIRTIFNLLGPLSNPANVKYQMIGVYHPKWLEPFVNVLRNLGSQRVWVVHGSVNSMEGEQGVDEVTLAGPSKIMALENNKIIPVSLSLQDIEKAGITPAPLSEIRGGSPQYNANAMLELFNGQKGPYRDTVLINTAIAMHIVQDHSLINSRGEIDPVILSQLISHAARVIDNGKAITILKSIQRNS</sequence>
<dbReference type="SUPFAM" id="SSF47648">
    <property type="entry name" value="Nucleoside phosphorylase/phosphoribosyltransferase N-terminal domain"/>
    <property type="match status" value="1"/>
</dbReference>
<keyword evidence="1 4" id="KW-0328">Glycosyltransferase</keyword>
<gene>
    <name evidence="4 7" type="primary">trpD</name>
    <name evidence="7" type="ORF">QJV27_02410</name>
</gene>
<feature type="binding site" evidence="4">
    <location>
        <position position="123"/>
    </location>
    <ligand>
        <name>5-phospho-alpha-D-ribose 1-diphosphate</name>
        <dbReference type="ChEBI" id="CHEBI:58017"/>
    </ligand>
</feature>
<feature type="binding site" evidence="4">
    <location>
        <begin position="93"/>
        <end position="96"/>
    </location>
    <ligand>
        <name>5-phospho-alpha-D-ribose 1-diphosphate</name>
        <dbReference type="ChEBI" id="CHEBI:58017"/>
    </ligand>
</feature>
<evidence type="ECO:0000256" key="3">
    <source>
        <dbReference type="ARBA" id="ARBA00022822"/>
    </source>
</evidence>
<dbReference type="Proteomes" id="UP001431634">
    <property type="component" value="Unassembled WGS sequence"/>
</dbReference>
<protein>
    <recommendedName>
        <fullName evidence="4">Anthranilate phosphoribosyltransferase</fullName>
        <ecNumber evidence="4">2.4.2.18</ecNumber>
    </recommendedName>
</protein>
<dbReference type="EMBL" id="JASBAO010000001">
    <property type="protein sequence ID" value="MDI2090244.1"/>
    <property type="molecule type" value="Genomic_DNA"/>
</dbReference>
<keyword evidence="3 4" id="KW-0822">Tryptophan biosynthesis</keyword>
<dbReference type="InterPro" id="IPR000312">
    <property type="entry name" value="Glycosyl_Trfase_fam3"/>
</dbReference>
<keyword evidence="4" id="KW-0057">Aromatic amino acid biosynthesis</keyword>
<feature type="domain" description="Glycosyl transferase family 3 N-terminal" evidence="6">
    <location>
        <begin position="7"/>
        <end position="67"/>
    </location>
</feature>
<comment type="caution">
    <text evidence="7">The sequence shown here is derived from an EMBL/GenBank/DDBJ whole genome shotgun (WGS) entry which is preliminary data.</text>
</comment>
<dbReference type="SUPFAM" id="SSF52418">
    <property type="entry name" value="Nucleoside phosphorylase/phosphoribosyltransferase catalytic domain"/>
    <property type="match status" value="1"/>
</dbReference>
<organism evidence="7 8">
    <name type="scientific">Commensalibacter oyaizuii</name>
    <dbReference type="NCBI Taxonomy" id="3043873"/>
    <lineage>
        <taxon>Bacteria</taxon>
        <taxon>Pseudomonadati</taxon>
        <taxon>Pseudomonadota</taxon>
        <taxon>Alphaproteobacteria</taxon>
        <taxon>Acetobacterales</taxon>
        <taxon>Acetobacteraceae</taxon>
    </lineage>
</organism>
<feature type="binding site" evidence="4">
    <location>
        <begin position="86"/>
        <end position="87"/>
    </location>
    <ligand>
        <name>5-phospho-alpha-D-ribose 1-diphosphate</name>
        <dbReference type="ChEBI" id="CHEBI:58017"/>
    </ligand>
</feature>
<evidence type="ECO:0000313" key="7">
    <source>
        <dbReference type="EMBL" id="MDI2090244.1"/>
    </source>
</evidence>
<accession>A0ABT6PZF2</accession>
<keyword evidence="4" id="KW-0028">Amino-acid biosynthesis</keyword>
<evidence type="ECO:0000256" key="1">
    <source>
        <dbReference type="ARBA" id="ARBA00022676"/>
    </source>
</evidence>
<evidence type="ECO:0000313" key="8">
    <source>
        <dbReference type="Proteomes" id="UP001431634"/>
    </source>
</evidence>
<comment type="function">
    <text evidence="4">Catalyzes the transfer of the phosphoribosyl group of 5-phosphorylribose-1-pyrophosphate (PRPP) to anthranilate to yield N-(5'-phosphoribosyl)-anthranilate (PRA).</text>
</comment>
<comment type="caution">
    <text evidence="4">Lacks conserved residue(s) required for the propagation of feature annotation.</text>
</comment>
<dbReference type="InterPro" id="IPR005940">
    <property type="entry name" value="Anthranilate_Pribosyl_Tfrase"/>
</dbReference>
<keyword evidence="4" id="KW-0460">Magnesium</keyword>
<dbReference type="RefSeq" id="WP_281447393.1">
    <property type="nucleotide sequence ID" value="NZ_JASBAO010000001.1"/>
</dbReference>